<gene>
    <name evidence="2" type="ORF">FXF65_14805</name>
</gene>
<dbReference type="RefSeq" id="WP_148350475.1">
    <property type="nucleotide sequence ID" value="NZ_JBHSBF010000027.1"/>
</dbReference>
<organism evidence="2 3">
    <name type="scientific">Actinomadura syzygii</name>
    <dbReference type="NCBI Taxonomy" id="1427538"/>
    <lineage>
        <taxon>Bacteria</taxon>
        <taxon>Bacillati</taxon>
        <taxon>Actinomycetota</taxon>
        <taxon>Actinomycetes</taxon>
        <taxon>Streptosporangiales</taxon>
        <taxon>Thermomonosporaceae</taxon>
        <taxon>Actinomadura</taxon>
    </lineage>
</organism>
<keyword evidence="1" id="KW-0812">Transmembrane</keyword>
<feature type="transmembrane region" description="Helical" evidence="1">
    <location>
        <begin position="6"/>
        <end position="29"/>
    </location>
</feature>
<dbReference type="EMBL" id="VSFF01000005">
    <property type="protein sequence ID" value="TYC15333.1"/>
    <property type="molecule type" value="Genomic_DNA"/>
</dbReference>
<evidence type="ECO:0000256" key="1">
    <source>
        <dbReference type="SAM" id="Phobius"/>
    </source>
</evidence>
<reference evidence="2 3" key="1">
    <citation type="submission" date="2019-08" db="EMBL/GenBank/DDBJ databases">
        <title>Actinomadura sp. nov. CYP1-5 isolated from mountain soil.</title>
        <authorList>
            <person name="Songsumanus A."/>
            <person name="Kuncharoen N."/>
            <person name="Kudo T."/>
            <person name="Yuki M."/>
            <person name="Igarashi Y."/>
            <person name="Tanasupawat S."/>
        </authorList>
    </citation>
    <scope>NUCLEOTIDE SEQUENCE [LARGE SCALE GENOMIC DNA]</scope>
    <source>
        <strain evidence="2 3">GKU157</strain>
    </source>
</reference>
<keyword evidence="1" id="KW-0472">Membrane</keyword>
<proteinExistence type="predicted"/>
<comment type="caution">
    <text evidence="2">The sequence shown here is derived from an EMBL/GenBank/DDBJ whole genome shotgun (WGS) entry which is preliminary data.</text>
</comment>
<keyword evidence="1" id="KW-1133">Transmembrane helix</keyword>
<sequence length="119" mass="13047">MSTAVHWAVSLLVAAVLVGPACLMLGSFWEARRPGGSIDLQDELLREQRRNHHLVRRQRDLAALILAKPAASVVMGDGTSGSPSVDCQELRAAAEEIERDGLLKAYDAEIEAYLRHRSD</sequence>
<evidence type="ECO:0000313" key="3">
    <source>
        <dbReference type="Proteomes" id="UP000322634"/>
    </source>
</evidence>
<keyword evidence="3" id="KW-1185">Reference proteome</keyword>
<accession>A0A5D0UCN9</accession>
<dbReference type="Proteomes" id="UP000322634">
    <property type="component" value="Unassembled WGS sequence"/>
</dbReference>
<protein>
    <submittedName>
        <fullName evidence="2">Uncharacterized protein</fullName>
    </submittedName>
</protein>
<name>A0A5D0UCN9_9ACTN</name>
<evidence type="ECO:0000313" key="2">
    <source>
        <dbReference type="EMBL" id="TYC15333.1"/>
    </source>
</evidence>
<dbReference type="AlphaFoldDB" id="A0A5D0UCN9"/>